<dbReference type="EMBL" id="HBIP01036374">
    <property type="protein sequence ID" value="CAE0507023.1"/>
    <property type="molecule type" value="Transcribed_RNA"/>
</dbReference>
<reference evidence="2" key="1">
    <citation type="submission" date="2021-01" db="EMBL/GenBank/DDBJ databases">
        <authorList>
            <person name="Corre E."/>
            <person name="Pelletier E."/>
            <person name="Niang G."/>
            <person name="Scheremetjew M."/>
            <person name="Finn R."/>
            <person name="Kale V."/>
            <person name="Holt S."/>
            <person name="Cochrane G."/>
            <person name="Meng A."/>
            <person name="Brown T."/>
            <person name="Cohen L."/>
        </authorList>
    </citation>
    <scope>NUCLEOTIDE SEQUENCE</scope>
    <source>
        <strain evidence="2">CCMP1320</strain>
    </source>
</reference>
<evidence type="ECO:0000256" key="1">
    <source>
        <dbReference type="SAM" id="MobiDB-lite"/>
    </source>
</evidence>
<sequence length="134" mass="13908">MLLAKAILGRALSCSPLASSALPGAAALHSPFSTTQEAQKAKAEKEAKDKEERKHAQGGGAEKKPSYTYASPGSSLKEAGYGISLSDPVYVVDPAPKPKAKDSQKGGVTIKPEEVGEDFQQPGSDGVPLHPLPK</sequence>
<feature type="region of interest" description="Disordered" evidence="1">
    <location>
        <begin position="32"/>
        <end position="72"/>
    </location>
</feature>
<name>A0A7S3VVI3_DUNTE</name>
<organism evidence="2">
    <name type="scientific">Dunaliella tertiolecta</name>
    <name type="common">Green alga</name>
    <dbReference type="NCBI Taxonomy" id="3047"/>
    <lineage>
        <taxon>Eukaryota</taxon>
        <taxon>Viridiplantae</taxon>
        <taxon>Chlorophyta</taxon>
        <taxon>core chlorophytes</taxon>
        <taxon>Chlorophyceae</taxon>
        <taxon>CS clade</taxon>
        <taxon>Chlamydomonadales</taxon>
        <taxon>Dunaliellaceae</taxon>
        <taxon>Dunaliella</taxon>
    </lineage>
</organism>
<evidence type="ECO:0000313" key="2">
    <source>
        <dbReference type="EMBL" id="CAE0507023.1"/>
    </source>
</evidence>
<gene>
    <name evidence="2" type="ORF">DTER00134_LOCUS22099</name>
</gene>
<feature type="region of interest" description="Disordered" evidence="1">
    <location>
        <begin position="91"/>
        <end position="134"/>
    </location>
</feature>
<accession>A0A7S3VVI3</accession>
<protein>
    <submittedName>
        <fullName evidence="2">Uncharacterized protein</fullName>
    </submittedName>
</protein>
<proteinExistence type="predicted"/>
<dbReference type="AlphaFoldDB" id="A0A7S3VVI3"/>
<feature type="compositionally biased region" description="Basic and acidic residues" evidence="1">
    <location>
        <begin position="39"/>
        <end position="65"/>
    </location>
</feature>